<dbReference type="EMBL" id="AGCJ01000066">
    <property type="protein sequence ID" value="EHM39484.1"/>
    <property type="molecule type" value="Genomic_DNA"/>
</dbReference>
<comment type="caution">
    <text evidence="1">The sequence shown here is derived from an EMBL/GenBank/DDBJ whole genome shotgun (WGS) entry which is preliminary data.</text>
</comment>
<evidence type="ECO:0000313" key="1">
    <source>
        <dbReference type="EMBL" id="EHM39484.1"/>
    </source>
</evidence>
<gene>
    <name evidence="1" type="ORF">HMPREF0080_01524</name>
</gene>
<name>G9YIN1_9FIRM</name>
<dbReference type="Proteomes" id="UP000005481">
    <property type="component" value="Unassembled WGS sequence"/>
</dbReference>
<sequence>MIIENRQYDLLRSLTDGFLYVTFKHVLQVPFPIADKKERLST</sequence>
<organism evidence="1 2">
    <name type="scientific">Anaeroglobus geminatus F0357</name>
    <dbReference type="NCBI Taxonomy" id="861450"/>
    <lineage>
        <taxon>Bacteria</taxon>
        <taxon>Bacillati</taxon>
        <taxon>Bacillota</taxon>
        <taxon>Negativicutes</taxon>
        <taxon>Veillonellales</taxon>
        <taxon>Veillonellaceae</taxon>
        <taxon>Anaeroglobus</taxon>
    </lineage>
</organism>
<keyword evidence="2" id="KW-1185">Reference proteome</keyword>
<evidence type="ECO:0000313" key="2">
    <source>
        <dbReference type="Proteomes" id="UP000005481"/>
    </source>
</evidence>
<dbReference type="AlphaFoldDB" id="G9YIN1"/>
<accession>G9YIN1</accession>
<reference evidence="1 2" key="1">
    <citation type="submission" date="2011-08" db="EMBL/GenBank/DDBJ databases">
        <authorList>
            <person name="Weinstock G."/>
            <person name="Sodergren E."/>
            <person name="Clifton S."/>
            <person name="Fulton L."/>
            <person name="Fulton B."/>
            <person name="Courtney L."/>
            <person name="Fronick C."/>
            <person name="Harrison M."/>
            <person name="Strong C."/>
            <person name="Farmer C."/>
            <person name="Delahaunty K."/>
            <person name="Markovic C."/>
            <person name="Hall O."/>
            <person name="Minx P."/>
            <person name="Tomlinson C."/>
            <person name="Mitreva M."/>
            <person name="Hou S."/>
            <person name="Chen J."/>
            <person name="Wollam A."/>
            <person name="Pepin K.H."/>
            <person name="Johnson M."/>
            <person name="Bhonagiri V."/>
            <person name="Zhang X."/>
            <person name="Suruliraj S."/>
            <person name="Warren W."/>
            <person name="Chinwalla A."/>
            <person name="Mardis E.R."/>
            <person name="Wilson R.K."/>
        </authorList>
    </citation>
    <scope>NUCLEOTIDE SEQUENCE [LARGE SCALE GENOMIC DNA]</scope>
    <source>
        <strain evidence="1 2">F0357</strain>
    </source>
</reference>
<dbReference type="HOGENOM" id="CLU_3246383_0_0_9"/>
<dbReference type="STRING" id="861450.HMPREF0080_01524"/>
<protein>
    <submittedName>
        <fullName evidence="1">Uncharacterized protein</fullName>
    </submittedName>
</protein>
<proteinExistence type="predicted"/>